<dbReference type="RefSeq" id="WP_116099926.1">
    <property type="nucleotide sequence ID" value="NZ_QNVU01000060.1"/>
</dbReference>
<name>A0A3D9AJJ4_9FLAO</name>
<reference evidence="1 2" key="1">
    <citation type="journal article" date="2004" name="Emerg. Infect. Dis.">
        <title>Amoebae-resisting bacteria isolated from human nasal swabs by amoebal coculture.</title>
        <authorList>
            <person name="Greub G."/>
            <person name="La Scola B."/>
            <person name="Raoult D."/>
        </authorList>
    </citation>
    <scope>NUCLEOTIDE SEQUENCE [LARGE SCALE GENOMIC DNA]</scope>
    <source>
        <strain evidence="1 2">CCUG 51329</strain>
    </source>
</reference>
<proteinExistence type="predicted"/>
<gene>
    <name evidence="1" type="ORF">DRF68_18960</name>
</gene>
<accession>A0A3D9AJJ4</accession>
<dbReference type="EMBL" id="QNVU01000060">
    <property type="protein sequence ID" value="REC41232.1"/>
    <property type="molecule type" value="Genomic_DNA"/>
</dbReference>
<dbReference type="Proteomes" id="UP000256924">
    <property type="component" value="Unassembled WGS sequence"/>
</dbReference>
<sequence>MATETCNISFKVDYTSSKPIKSAIAYYKNKNGSPSDPYIEYNITPIPSSSDIVKLPFIPDQGEYELIIELMDEDGVAVKETSSFKIGNCSGDKPKVSIKWRDNSGTEDRICTTSNCEEYVISANYSDADNNINTVEVFISQDNGITWSSIISNLSGSATFGTGALSTIGKRLFKVVVTDLSGNVTESNWLSYTKEKEQLSICKQLYNFKNSRLDVDSLPVTKDWVTATVDVDASAVGVSMSLSHEIYYRRCNDLFLNRVQVIGTKNEILQDFEVPNDLQSGITGYKSVPFTYTPQVAGQLKVRISEYTSFAMADDTPAYLHIDSQLLFLDEGEICSSISAEHNFSIYRGTDCIESD</sequence>
<evidence type="ECO:0000313" key="2">
    <source>
        <dbReference type="Proteomes" id="UP000256924"/>
    </source>
</evidence>
<dbReference type="AlphaFoldDB" id="A0A3D9AJJ4"/>
<keyword evidence="2" id="KW-1185">Reference proteome</keyword>
<comment type="caution">
    <text evidence="1">The sequence shown here is derived from an EMBL/GenBank/DDBJ whole genome shotgun (WGS) entry which is preliminary data.</text>
</comment>
<organism evidence="1 2">
    <name type="scientific">Candidatus Chryseobacterium massiliense</name>
    <dbReference type="NCBI Taxonomy" id="204089"/>
    <lineage>
        <taxon>Bacteria</taxon>
        <taxon>Pseudomonadati</taxon>
        <taxon>Bacteroidota</taxon>
        <taxon>Flavobacteriia</taxon>
        <taxon>Flavobacteriales</taxon>
        <taxon>Weeksellaceae</taxon>
        <taxon>Chryseobacterium group</taxon>
        <taxon>Chryseobacterium</taxon>
    </lineage>
</organism>
<evidence type="ECO:0000313" key="1">
    <source>
        <dbReference type="EMBL" id="REC41232.1"/>
    </source>
</evidence>
<protein>
    <submittedName>
        <fullName evidence="1">Uncharacterized protein</fullName>
    </submittedName>
</protein>